<feature type="chain" id="PRO_5017354473" description="Secreted protein" evidence="1">
    <location>
        <begin position="19"/>
        <end position="73"/>
    </location>
</feature>
<accession>A0A397TSH1</accession>
<keyword evidence="1" id="KW-0732">Signal</keyword>
<evidence type="ECO:0000313" key="3">
    <source>
        <dbReference type="Proteomes" id="UP000265703"/>
    </source>
</evidence>
<name>A0A397TSH1_9GLOM</name>
<sequence>MSQQFFLSLFNLLVLVFCCPSFCPPFYSPFVVPTKMYFTVQCSFHGFYNLFKLVPLCKISLHNIKQNCCPHTW</sequence>
<evidence type="ECO:0000256" key="1">
    <source>
        <dbReference type="SAM" id="SignalP"/>
    </source>
</evidence>
<protein>
    <recommendedName>
        <fullName evidence="4">Secreted protein</fullName>
    </recommendedName>
</protein>
<reference evidence="2 3" key="1">
    <citation type="submission" date="2018-06" db="EMBL/GenBank/DDBJ databases">
        <title>Comparative genomics reveals the genomic features of Rhizophagus irregularis, R. cerebriforme, R. diaphanum and Gigaspora rosea, and their symbiotic lifestyle signature.</title>
        <authorList>
            <person name="Morin E."/>
            <person name="San Clemente H."/>
            <person name="Chen E.C.H."/>
            <person name="De La Providencia I."/>
            <person name="Hainaut M."/>
            <person name="Kuo A."/>
            <person name="Kohler A."/>
            <person name="Murat C."/>
            <person name="Tang N."/>
            <person name="Roy S."/>
            <person name="Loubradou J."/>
            <person name="Henrissat B."/>
            <person name="Grigoriev I.V."/>
            <person name="Corradi N."/>
            <person name="Roux C."/>
            <person name="Martin F.M."/>
        </authorList>
    </citation>
    <scope>NUCLEOTIDE SEQUENCE [LARGE SCALE GENOMIC DNA]</scope>
    <source>
        <strain evidence="2 3">DAOM 227022</strain>
    </source>
</reference>
<comment type="caution">
    <text evidence="2">The sequence shown here is derived from an EMBL/GenBank/DDBJ whole genome shotgun (WGS) entry which is preliminary data.</text>
</comment>
<proteinExistence type="predicted"/>
<organism evidence="2 3">
    <name type="scientific">Glomus cerebriforme</name>
    <dbReference type="NCBI Taxonomy" id="658196"/>
    <lineage>
        <taxon>Eukaryota</taxon>
        <taxon>Fungi</taxon>
        <taxon>Fungi incertae sedis</taxon>
        <taxon>Mucoromycota</taxon>
        <taxon>Glomeromycotina</taxon>
        <taxon>Glomeromycetes</taxon>
        <taxon>Glomerales</taxon>
        <taxon>Glomeraceae</taxon>
        <taxon>Glomus</taxon>
    </lineage>
</organism>
<dbReference type="AlphaFoldDB" id="A0A397TSH1"/>
<keyword evidence="3" id="KW-1185">Reference proteome</keyword>
<dbReference type="Proteomes" id="UP000265703">
    <property type="component" value="Unassembled WGS sequence"/>
</dbReference>
<feature type="signal peptide" evidence="1">
    <location>
        <begin position="1"/>
        <end position="18"/>
    </location>
</feature>
<evidence type="ECO:0008006" key="4">
    <source>
        <dbReference type="Google" id="ProtNLM"/>
    </source>
</evidence>
<dbReference type="EMBL" id="QKYT01000024">
    <property type="protein sequence ID" value="RIA97844.1"/>
    <property type="molecule type" value="Genomic_DNA"/>
</dbReference>
<gene>
    <name evidence="2" type="ORF">C1645_751346</name>
</gene>
<evidence type="ECO:0000313" key="2">
    <source>
        <dbReference type="EMBL" id="RIA97844.1"/>
    </source>
</evidence>